<dbReference type="Pfam" id="PF19040">
    <property type="entry name" value="SGNH"/>
    <property type="match status" value="1"/>
</dbReference>
<keyword evidence="3" id="KW-1185">Reference proteome</keyword>
<gene>
    <name evidence="2" type="ORF">GCM10025791_17530</name>
</gene>
<evidence type="ECO:0000313" key="3">
    <source>
        <dbReference type="Proteomes" id="UP001409585"/>
    </source>
</evidence>
<evidence type="ECO:0000259" key="1">
    <source>
        <dbReference type="Pfam" id="PF19040"/>
    </source>
</evidence>
<name>A0AAV3U112_9ALTE</name>
<evidence type="ECO:0000313" key="2">
    <source>
        <dbReference type="EMBL" id="GAA4939755.1"/>
    </source>
</evidence>
<dbReference type="EMBL" id="BAABLX010000009">
    <property type="protein sequence ID" value="GAA4939755.1"/>
    <property type="molecule type" value="Genomic_DNA"/>
</dbReference>
<reference evidence="3" key="1">
    <citation type="journal article" date="2019" name="Int. J. Syst. Evol. Microbiol.">
        <title>The Global Catalogue of Microorganisms (GCM) 10K type strain sequencing project: providing services to taxonomists for standard genome sequencing and annotation.</title>
        <authorList>
            <consortium name="The Broad Institute Genomics Platform"/>
            <consortium name="The Broad Institute Genome Sequencing Center for Infectious Disease"/>
            <person name="Wu L."/>
            <person name="Ma J."/>
        </authorList>
    </citation>
    <scope>NUCLEOTIDE SEQUENCE [LARGE SCALE GENOMIC DNA]</scope>
    <source>
        <strain evidence="3">JCM 19134</strain>
    </source>
</reference>
<proteinExistence type="predicted"/>
<dbReference type="AlphaFoldDB" id="A0AAV3U112"/>
<dbReference type="InterPro" id="IPR043968">
    <property type="entry name" value="SGNH"/>
</dbReference>
<organism evidence="2 3">
    <name type="scientific">Halioxenophilus aromaticivorans</name>
    <dbReference type="NCBI Taxonomy" id="1306992"/>
    <lineage>
        <taxon>Bacteria</taxon>
        <taxon>Pseudomonadati</taxon>
        <taxon>Pseudomonadota</taxon>
        <taxon>Gammaproteobacteria</taxon>
        <taxon>Alteromonadales</taxon>
        <taxon>Alteromonadaceae</taxon>
        <taxon>Halioxenophilus</taxon>
    </lineage>
</organism>
<dbReference type="GO" id="GO:0016788">
    <property type="term" value="F:hydrolase activity, acting on ester bonds"/>
    <property type="evidence" value="ECO:0007669"/>
    <property type="project" value="UniProtKB-ARBA"/>
</dbReference>
<comment type="caution">
    <text evidence="2">The sequence shown here is derived from an EMBL/GenBank/DDBJ whole genome shotgun (WGS) entry which is preliminary data.</text>
</comment>
<dbReference type="Proteomes" id="UP001409585">
    <property type="component" value="Unassembled WGS sequence"/>
</dbReference>
<feature type="domain" description="SGNH" evidence="1">
    <location>
        <begin position="27"/>
        <end position="245"/>
    </location>
</feature>
<dbReference type="InterPro" id="IPR036514">
    <property type="entry name" value="SGNH_hydro_sf"/>
</dbReference>
<protein>
    <recommendedName>
        <fullName evidence="1">SGNH domain-containing protein</fullName>
    </recommendedName>
</protein>
<dbReference type="Gene3D" id="3.40.50.1110">
    <property type="entry name" value="SGNH hydrolase"/>
    <property type="match status" value="1"/>
</dbReference>
<sequence>MPHVGNGFCFYSFNDKAGLPVTLIDPPPCFIGVEQSSLSRALAFGDSFLGQYDPFLNNLFKDLGVRVQSVSTNWCFPSFEDDFTGPETHPSYEQCLVNRRFLRQIIDGRKIDKLFLAGSWNSVYKAGYIGQVAELIKEASSVGVSVVVLPAPQPYTSQAIAGYQKYILESNNESFDITEFEKLLADVGGDALSAQVGTTSNVTFINREDLFAGSGVFRKGGILVPYTLDGSHISLVGAEAIYSHFSRTKTYVEIKQMFESVATK</sequence>
<accession>A0AAV3U112</accession>